<comment type="caution">
    <text evidence="10">The sequence shown here is derived from an EMBL/GenBank/DDBJ whole genome shotgun (WGS) entry which is preliminary data.</text>
</comment>
<evidence type="ECO:0000256" key="2">
    <source>
        <dbReference type="ARBA" id="ARBA00008711"/>
    </source>
</evidence>
<organism evidence="10 11">
    <name type="scientific">Fundicoccus ignavus</name>
    <dbReference type="NCBI Taxonomy" id="2664442"/>
    <lineage>
        <taxon>Bacteria</taxon>
        <taxon>Bacillati</taxon>
        <taxon>Bacillota</taxon>
        <taxon>Bacilli</taxon>
        <taxon>Lactobacillales</taxon>
        <taxon>Aerococcaceae</taxon>
        <taxon>Fundicoccus</taxon>
    </lineage>
</organism>
<keyword evidence="11" id="KW-1185">Reference proteome</keyword>
<dbReference type="Pfam" id="PF01035">
    <property type="entry name" value="DNA_binding_1"/>
    <property type="match status" value="1"/>
</dbReference>
<keyword evidence="4 10" id="KW-0489">Methyltransferase</keyword>
<evidence type="ECO:0000256" key="6">
    <source>
        <dbReference type="ARBA" id="ARBA00022763"/>
    </source>
</evidence>
<dbReference type="EMBL" id="WJQS01000003">
    <property type="protein sequence ID" value="MRI85280.1"/>
    <property type="molecule type" value="Genomic_DNA"/>
</dbReference>
<dbReference type="AlphaFoldDB" id="A0A6I2GBZ7"/>
<dbReference type="GO" id="GO:0032259">
    <property type="term" value="P:methylation"/>
    <property type="evidence" value="ECO:0007669"/>
    <property type="project" value="UniProtKB-KW"/>
</dbReference>
<dbReference type="CDD" id="cd06445">
    <property type="entry name" value="ATase"/>
    <property type="match status" value="1"/>
</dbReference>
<dbReference type="PROSITE" id="PS00374">
    <property type="entry name" value="MGMT"/>
    <property type="match status" value="1"/>
</dbReference>
<evidence type="ECO:0000256" key="5">
    <source>
        <dbReference type="ARBA" id="ARBA00022679"/>
    </source>
</evidence>
<dbReference type="PANTHER" id="PTHR10815:SF12">
    <property type="entry name" value="METHYLATED-DNA--PROTEIN-CYSTEINE METHYLTRANSFERASE, INDUCIBLE"/>
    <property type="match status" value="1"/>
</dbReference>
<evidence type="ECO:0000313" key="11">
    <source>
        <dbReference type="Proteomes" id="UP000430975"/>
    </source>
</evidence>
<reference evidence="10 11" key="1">
    <citation type="submission" date="2019-11" db="EMBL/GenBank/DDBJ databases">
        <title>Characterisation of Fundicoccus ignavus gen. nov. sp. nov., a novel genus of the family Aerococcaceae isolated from bulk tank milk.</title>
        <authorList>
            <person name="Siebert A."/>
            <person name="Huptas C."/>
            <person name="Wenning M."/>
            <person name="Scherer S."/>
            <person name="Doll E.V."/>
        </authorList>
    </citation>
    <scope>NUCLEOTIDE SEQUENCE [LARGE SCALE GENOMIC DNA]</scope>
    <source>
        <strain evidence="10 11">WS4759</strain>
    </source>
</reference>
<dbReference type="SUPFAM" id="SSF46767">
    <property type="entry name" value="Methylated DNA-protein cysteine methyltransferase, C-terminal domain"/>
    <property type="match status" value="1"/>
</dbReference>
<gene>
    <name evidence="10" type="ORF">GIY09_05245</name>
</gene>
<dbReference type="SUPFAM" id="SSF53155">
    <property type="entry name" value="Methylated DNA-protein cysteine methyltransferase domain"/>
    <property type="match status" value="1"/>
</dbReference>
<keyword evidence="6" id="KW-0227">DNA damage</keyword>
<sequence>MEIYSYQQLISNERILKMRTVLYGGITHNHSVPVIVSEKGLVYIGSFNESLQEAKLFVDSKGLFTFQEKSPLLTRALEELDEYLDGIRNEFSTAIDFQWGTPFQQLVWSELLKVPFGNSSNYSEIAIAIGRPKAVRAVGTAIGNNPISIIVPCHRILTKSGHLGGYSGGLSMKETLLKTESISYKA</sequence>
<proteinExistence type="inferred from homology"/>
<dbReference type="Gene3D" id="1.10.10.10">
    <property type="entry name" value="Winged helix-like DNA-binding domain superfamily/Winged helix DNA-binding domain"/>
    <property type="match status" value="1"/>
</dbReference>
<keyword evidence="7" id="KW-0234">DNA repair</keyword>
<comment type="catalytic activity">
    <reaction evidence="1">
        <text>a 4-O-methyl-thymidine in DNA + L-cysteinyl-[protein] = a thymidine in DNA + S-methyl-L-cysteinyl-[protein]</text>
        <dbReference type="Rhea" id="RHEA:53428"/>
        <dbReference type="Rhea" id="RHEA-COMP:10131"/>
        <dbReference type="Rhea" id="RHEA-COMP:10132"/>
        <dbReference type="Rhea" id="RHEA-COMP:13555"/>
        <dbReference type="Rhea" id="RHEA-COMP:13556"/>
        <dbReference type="ChEBI" id="CHEBI:29950"/>
        <dbReference type="ChEBI" id="CHEBI:82612"/>
        <dbReference type="ChEBI" id="CHEBI:137386"/>
        <dbReference type="ChEBI" id="CHEBI:137387"/>
        <dbReference type="EC" id="2.1.1.63"/>
    </reaction>
</comment>
<comment type="similarity">
    <text evidence="2">Belongs to the MGMT family.</text>
</comment>
<evidence type="ECO:0000256" key="3">
    <source>
        <dbReference type="ARBA" id="ARBA00011918"/>
    </source>
</evidence>
<dbReference type="InterPro" id="IPR036631">
    <property type="entry name" value="MGMT_N_sf"/>
</dbReference>
<evidence type="ECO:0000256" key="8">
    <source>
        <dbReference type="ARBA" id="ARBA00049348"/>
    </source>
</evidence>
<comment type="catalytic activity">
    <reaction evidence="8">
        <text>a 6-O-methyl-2'-deoxyguanosine in DNA + L-cysteinyl-[protein] = S-methyl-L-cysteinyl-[protein] + a 2'-deoxyguanosine in DNA</text>
        <dbReference type="Rhea" id="RHEA:24000"/>
        <dbReference type="Rhea" id="RHEA-COMP:10131"/>
        <dbReference type="Rhea" id="RHEA-COMP:10132"/>
        <dbReference type="Rhea" id="RHEA-COMP:11367"/>
        <dbReference type="Rhea" id="RHEA-COMP:11368"/>
        <dbReference type="ChEBI" id="CHEBI:29950"/>
        <dbReference type="ChEBI" id="CHEBI:82612"/>
        <dbReference type="ChEBI" id="CHEBI:85445"/>
        <dbReference type="ChEBI" id="CHEBI:85448"/>
        <dbReference type="EC" id="2.1.1.63"/>
    </reaction>
</comment>
<dbReference type="EC" id="2.1.1.63" evidence="3"/>
<dbReference type="GO" id="GO:0006281">
    <property type="term" value="P:DNA repair"/>
    <property type="evidence" value="ECO:0007669"/>
    <property type="project" value="UniProtKB-KW"/>
</dbReference>
<protein>
    <recommendedName>
        <fullName evidence="3">methylated-DNA--[protein]-cysteine S-methyltransferase</fullName>
        <ecNumber evidence="3">2.1.1.63</ecNumber>
    </recommendedName>
</protein>
<dbReference type="GO" id="GO:0003908">
    <property type="term" value="F:methylated-DNA-[protein]-cysteine S-methyltransferase activity"/>
    <property type="evidence" value="ECO:0007669"/>
    <property type="project" value="UniProtKB-EC"/>
</dbReference>
<dbReference type="InterPro" id="IPR036217">
    <property type="entry name" value="MethylDNA_cys_MeTrfase_DNAb"/>
</dbReference>
<dbReference type="InterPro" id="IPR014048">
    <property type="entry name" value="MethylDNA_cys_MeTrfase_DNA-bd"/>
</dbReference>
<dbReference type="InterPro" id="IPR036388">
    <property type="entry name" value="WH-like_DNA-bd_sf"/>
</dbReference>
<dbReference type="PANTHER" id="PTHR10815">
    <property type="entry name" value="METHYLATED-DNA--PROTEIN-CYSTEINE METHYLTRANSFERASE"/>
    <property type="match status" value="1"/>
</dbReference>
<name>A0A6I2GBZ7_9LACT</name>
<dbReference type="Proteomes" id="UP000430975">
    <property type="component" value="Unassembled WGS sequence"/>
</dbReference>
<keyword evidence="5 10" id="KW-0808">Transferase</keyword>
<dbReference type="NCBIfam" id="TIGR00589">
    <property type="entry name" value="ogt"/>
    <property type="match status" value="1"/>
</dbReference>
<evidence type="ECO:0000256" key="1">
    <source>
        <dbReference type="ARBA" id="ARBA00001286"/>
    </source>
</evidence>
<dbReference type="FunFam" id="1.10.10.10:FF:000214">
    <property type="entry name" value="Methylated-DNA--protein-cysteine methyltransferase"/>
    <property type="match status" value="1"/>
</dbReference>
<feature type="domain" description="Methylated-DNA-[protein]-cysteine S-methyltransferase DNA binding" evidence="9">
    <location>
        <begin position="102"/>
        <end position="181"/>
    </location>
</feature>
<evidence type="ECO:0000259" key="9">
    <source>
        <dbReference type="Pfam" id="PF01035"/>
    </source>
</evidence>
<evidence type="ECO:0000256" key="4">
    <source>
        <dbReference type="ARBA" id="ARBA00022603"/>
    </source>
</evidence>
<dbReference type="InterPro" id="IPR001497">
    <property type="entry name" value="MethylDNA_cys_MeTrfase_AS"/>
</dbReference>
<evidence type="ECO:0000313" key="10">
    <source>
        <dbReference type="EMBL" id="MRI85280.1"/>
    </source>
</evidence>
<evidence type="ECO:0000256" key="7">
    <source>
        <dbReference type="ARBA" id="ARBA00023204"/>
    </source>
</evidence>
<accession>A0A6I2GBZ7</accession>